<dbReference type="EMBL" id="FO203431">
    <property type="protein sequence ID" value="CCH88179.1"/>
    <property type="molecule type" value="Genomic_DNA"/>
</dbReference>
<dbReference type="InterPro" id="IPR002563">
    <property type="entry name" value="Flavin_Rdtase-like_dom"/>
</dbReference>
<dbReference type="GO" id="GO:0010181">
    <property type="term" value="F:FMN binding"/>
    <property type="evidence" value="ECO:0007669"/>
    <property type="project" value="InterPro"/>
</dbReference>
<dbReference type="SMART" id="SM00903">
    <property type="entry name" value="Flavin_Reduct"/>
    <property type="match status" value="1"/>
</dbReference>
<dbReference type="eggNOG" id="COG1853">
    <property type="taxonomic scope" value="Bacteria"/>
</dbReference>
<dbReference type="PROSITE" id="PS51078">
    <property type="entry name" value="ICLR_ED"/>
    <property type="match status" value="1"/>
</dbReference>
<dbReference type="SUPFAM" id="SSF50475">
    <property type="entry name" value="FMN-binding split barrel"/>
    <property type="match status" value="1"/>
</dbReference>
<dbReference type="Gene3D" id="2.30.110.10">
    <property type="entry name" value="Electron Transport, Fmn-binding Protein, Chain A"/>
    <property type="match status" value="1"/>
</dbReference>
<reference evidence="4 5" key="1">
    <citation type="journal article" date="2012" name="J. Bacteriol.">
        <title>Genome Sequence of Radiation-Resistant Modestobacter marinus Strain BC501, a Representative Actinobacterium That Thrives on Calcareous Stone Surfaces.</title>
        <authorList>
            <person name="Normand P."/>
            <person name="Gury J."/>
            <person name="Pujic P."/>
            <person name="Chouaia B."/>
            <person name="Crotti E."/>
            <person name="Brusetti L."/>
            <person name="Daffonchio D."/>
            <person name="Vacherie B."/>
            <person name="Barbe V."/>
            <person name="Medigue C."/>
            <person name="Calteau A."/>
            <person name="Ghodhbane-Gtari F."/>
            <person name="Essoussi I."/>
            <person name="Nouioui I."/>
            <person name="Abbassi-Ghozzi I."/>
            <person name="Gtari M."/>
        </authorList>
    </citation>
    <scope>NUCLEOTIDE SEQUENCE [LARGE SCALE GENOMIC DNA]</scope>
    <source>
        <strain evidence="5">BC 501</strain>
    </source>
</reference>
<feature type="domain" description="IclR-ED" evidence="3">
    <location>
        <begin position="165"/>
        <end position="384"/>
    </location>
</feature>
<evidence type="ECO:0000256" key="1">
    <source>
        <dbReference type="ARBA" id="ARBA00008898"/>
    </source>
</evidence>
<dbReference type="Gene3D" id="3.30.450.40">
    <property type="match status" value="1"/>
</dbReference>
<organism evidence="4 5">
    <name type="scientific">Modestobacter italicus (strain DSM 44449 / CECT 9708 / BC 501)</name>
    <dbReference type="NCBI Taxonomy" id="2732864"/>
    <lineage>
        <taxon>Bacteria</taxon>
        <taxon>Bacillati</taxon>
        <taxon>Actinomycetota</taxon>
        <taxon>Actinomycetes</taxon>
        <taxon>Geodermatophilales</taxon>
        <taxon>Geodermatophilaceae</taxon>
        <taxon>Modestobacter</taxon>
    </lineage>
</organism>
<dbReference type="AlphaFoldDB" id="I4EXR6"/>
<dbReference type="HOGENOM" id="CLU_701768_0_0_11"/>
<dbReference type="SUPFAM" id="SSF55781">
    <property type="entry name" value="GAF domain-like"/>
    <property type="match status" value="1"/>
</dbReference>
<dbReference type="InterPro" id="IPR014757">
    <property type="entry name" value="Tscrpt_reg_IclR_C"/>
</dbReference>
<keyword evidence="5" id="KW-1185">Reference proteome</keyword>
<dbReference type="PANTHER" id="PTHR30466">
    <property type="entry name" value="FLAVIN REDUCTASE"/>
    <property type="match status" value="1"/>
</dbReference>
<dbReference type="Pfam" id="PF01613">
    <property type="entry name" value="Flavin_Reduct"/>
    <property type="match status" value="1"/>
</dbReference>
<dbReference type="OMA" id="ANDHELT"/>
<evidence type="ECO:0000313" key="5">
    <source>
        <dbReference type="Proteomes" id="UP000006461"/>
    </source>
</evidence>
<comment type="similarity">
    <text evidence="1">Belongs to the non-flavoprotein flavin reductase family.</text>
</comment>
<dbReference type="GO" id="GO:0042602">
    <property type="term" value="F:riboflavin reductase (NADPH) activity"/>
    <property type="evidence" value="ECO:0007669"/>
    <property type="project" value="TreeGrafter"/>
</dbReference>
<dbReference type="InterPro" id="IPR050268">
    <property type="entry name" value="NADH-dep_flavin_reductase"/>
</dbReference>
<evidence type="ECO:0000313" key="4">
    <source>
        <dbReference type="EMBL" id="CCH88179.1"/>
    </source>
</evidence>
<keyword evidence="2" id="KW-0560">Oxidoreductase</keyword>
<name>I4EXR6_MODI5</name>
<evidence type="ECO:0000256" key="2">
    <source>
        <dbReference type="ARBA" id="ARBA00023002"/>
    </source>
</evidence>
<dbReference type="PANTHER" id="PTHR30466:SF11">
    <property type="entry name" value="FLAVIN-DEPENDENT MONOOXYGENASE, REDUCTASE SUBUNIT HSAB"/>
    <property type="match status" value="1"/>
</dbReference>
<dbReference type="PATRIC" id="fig|477641.3.peg.2607"/>
<dbReference type="InterPro" id="IPR012349">
    <property type="entry name" value="Split_barrel_FMN-bd"/>
</dbReference>
<dbReference type="Proteomes" id="UP000006461">
    <property type="component" value="Chromosome"/>
</dbReference>
<proteinExistence type="inferred from homology"/>
<sequence length="384" mass="40483">MTETPLAARDFRRALGQYPTGVAVITARQGDGTPVGMVVGTFTSVSLDPPLVGFLPDRTSTTWPLIRSAGRFCVNVLGAGQEHVCRAFVTKADDRFDVHGAGDTAGGSPRLAGTVLWIDCDVDAVLPAGDHDMVLGRVRDLGVPEDAGLPLLFVRGGYGSPQLPSIQTERPEFADQLRLADLVRPEAEAVSRDLGLECLVSAVVGNSVVSLAAAGIGAASRGSDTRVGTAFPLAAPIAPLFVAWAGTVEQMAWLDRGRRLTGTSDPAVAMAELEAVRSLGYQVTTGQQDAELFERSVVDHDRPDGVAEVLRRMQQRGPEPRLDTPLDQLTDVASLAAPVRGADGSVLLSLHLIGFTGAETPQRLRSCLDRLLAGAARASHLLTT</sequence>
<dbReference type="InterPro" id="IPR029016">
    <property type="entry name" value="GAF-like_dom_sf"/>
</dbReference>
<dbReference type="KEGG" id="mmar:MODMU_2750"/>
<gene>
    <name evidence="4" type="ordered locus">MODMU_2750</name>
</gene>
<accession>I4EXR6</accession>
<dbReference type="STRING" id="477641.MODMU_2750"/>
<evidence type="ECO:0000259" key="3">
    <source>
        <dbReference type="PROSITE" id="PS51078"/>
    </source>
</evidence>
<dbReference type="eggNOG" id="COG1414">
    <property type="taxonomic scope" value="Bacteria"/>
</dbReference>
<protein>
    <submittedName>
        <fullName evidence="4">Flavin reductase domain protein FMN-binding</fullName>
    </submittedName>
</protein>